<evidence type="ECO:0000256" key="1">
    <source>
        <dbReference type="SAM" id="MobiDB-lite"/>
    </source>
</evidence>
<evidence type="ECO:0000313" key="3">
    <source>
        <dbReference type="Proteomes" id="UP001374579"/>
    </source>
</evidence>
<proteinExistence type="predicted"/>
<evidence type="ECO:0008006" key="4">
    <source>
        <dbReference type="Google" id="ProtNLM"/>
    </source>
</evidence>
<dbReference type="InterPro" id="IPR025633">
    <property type="entry name" value="DUF4291"/>
</dbReference>
<dbReference type="Pfam" id="PF14124">
    <property type="entry name" value="DUF4291"/>
    <property type="match status" value="1"/>
</dbReference>
<dbReference type="PANTHER" id="PTHR38567">
    <property type="entry name" value="DUF4291 DOMAIN-CONTAINING PROTEIN"/>
    <property type="match status" value="1"/>
</dbReference>
<name>A0AAN9FW70_9CAEN</name>
<accession>A0AAN9FW70</accession>
<comment type="caution">
    <text evidence="2">The sequence shown here is derived from an EMBL/GenBank/DDBJ whole genome shotgun (WGS) entry which is preliminary data.</text>
</comment>
<dbReference type="AlphaFoldDB" id="A0AAN9FW70"/>
<dbReference type="PANTHER" id="PTHR38567:SF1">
    <property type="entry name" value="DUF4291 DOMAIN-CONTAINING PROTEIN"/>
    <property type="match status" value="1"/>
</dbReference>
<organism evidence="2 3">
    <name type="scientific">Littorina saxatilis</name>
    <dbReference type="NCBI Taxonomy" id="31220"/>
    <lineage>
        <taxon>Eukaryota</taxon>
        <taxon>Metazoa</taxon>
        <taxon>Spiralia</taxon>
        <taxon>Lophotrochozoa</taxon>
        <taxon>Mollusca</taxon>
        <taxon>Gastropoda</taxon>
        <taxon>Caenogastropoda</taxon>
        <taxon>Littorinimorpha</taxon>
        <taxon>Littorinoidea</taxon>
        <taxon>Littorinidae</taxon>
        <taxon>Littorina</taxon>
    </lineage>
</organism>
<dbReference type="Proteomes" id="UP001374579">
    <property type="component" value="Unassembled WGS sequence"/>
</dbReference>
<evidence type="ECO:0000313" key="2">
    <source>
        <dbReference type="EMBL" id="KAK7087753.1"/>
    </source>
</evidence>
<sequence>MATAAECADSVPTDTSSYEYSEGDWEREGEAKVREVVQKTWPQGIEVYKKQKDEWPSSGKHIVASYDDSSIVVYQAFCPAIADSAVKDQKFGGGGFSFTRMSWIKTNFLWMMYRCGWATKHKQERILAVRITLQGFNQILAAALTSELQKTQGLDQCEVRLQWDPDHSPIGGKLTRRAIQLGLKDDILRKYSDEWIVSITDVTPFVRHQHRVLKQKGQFEVSTPHEKVYTTPSESTRQRIGLDPYFSSQAQLVS</sequence>
<dbReference type="EMBL" id="JBAMIC010004070">
    <property type="protein sequence ID" value="KAK7087753.1"/>
    <property type="molecule type" value="Genomic_DNA"/>
</dbReference>
<feature type="region of interest" description="Disordered" evidence="1">
    <location>
        <begin position="1"/>
        <end position="24"/>
    </location>
</feature>
<protein>
    <recommendedName>
        <fullName evidence="4">DUF4291 domain-containing protein</fullName>
    </recommendedName>
</protein>
<gene>
    <name evidence="2" type="ORF">V1264_021762</name>
</gene>
<keyword evidence="3" id="KW-1185">Reference proteome</keyword>
<reference evidence="2 3" key="1">
    <citation type="submission" date="2024-02" db="EMBL/GenBank/DDBJ databases">
        <title>Chromosome-scale genome assembly of the rough periwinkle Littorina saxatilis.</title>
        <authorList>
            <person name="De Jode A."/>
            <person name="Faria R."/>
            <person name="Formenti G."/>
            <person name="Sims Y."/>
            <person name="Smith T.P."/>
            <person name="Tracey A."/>
            <person name="Wood J.M.D."/>
            <person name="Zagrodzka Z.B."/>
            <person name="Johannesson K."/>
            <person name="Butlin R.K."/>
            <person name="Leder E.H."/>
        </authorList>
    </citation>
    <scope>NUCLEOTIDE SEQUENCE [LARGE SCALE GENOMIC DNA]</scope>
    <source>
        <strain evidence="2">Snail1</strain>
        <tissue evidence="2">Muscle</tissue>
    </source>
</reference>